<comment type="caution">
    <text evidence="11">The sequence shown here is derived from an EMBL/GenBank/DDBJ whole genome shotgun (WGS) entry which is preliminary data.</text>
</comment>
<evidence type="ECO:0000256" key="2">
    <source>
        <dbReference type="ARBA" id="ARBA00022692"/>
    </source>
</evidence>
<feature type="domain" description="G-protein coupled receptors family 1 profile" evidence="10">
    <location>
        <begin position="53"/>
        <end position="269"/>
    </location>
</feature>
<accession>A0A210Q044</accession>
<keyword evidence="2 8" id="KW-0812">Transmembrane</keyword>
<feature type="transmembrane region" description="Helical" evidence="9">
    <location>
        <begin position="113"/>
        <end position="134"/>
    </location>
</feature>
<evidence type="ECO:0000256" key="4">
    <source>
        <dbReference type="ARBA" id="ARBA00023040"/>
    </source>
</evidence>
<comment type="similarity">
    <text evidence="8">Belongs to the G-protein coupled receptor 1 family.</text>
</comment>
<dbReference type="PROSITE" id="PS50262">
    <property type="entry name" value="G_PROTEIN_RECEP_F1_2"/>
    <property type="match status" value="1"/>
</dbReference>
<feature type="transmembrane region" description="Helical" evidence="9">
    <location>
        <begin position="292"/>
        <end position="316"/>
    </location>
</feature>
<dbReference type="AlphaFoldDB" id="A0A210Q044"/>
<dbReference type="GO" id="GO:0005886">
    <property type="term" value="C:plasma membrane"/>
    <property type="evidence" value="ECO:0007669"/>
    <property type="project" value="TreeGrafter"/>
</dbReference>
<dbReference type="InterPro" id="IPR000276">
    <property type="entry name" value="GPCR_Rhodpsn"/>
</dbReference>
<feature type="transmembrane region" description="Helical" evidence="9">
    <location>
        <begin position="40"/>
        <end position="61"/>
    </location>
</feature>
<evidence type="ECO:0000256" key="5">
    <source>
        <dbReference type="ARBA" id="ARBA00023136"/>
    </source>
</evidence>
<evidence type="ECO:0000256" key="9">
    <source>
        <dbReference type="SAM" id="Phobius"/>
    </source>
</evidence>
<evidence type="ECO:0000256" key="6">
    <source>
        <dbReference type="ARBA" id="ARBA00023170"/>
    </source>
</evidence>
<keyword evidence="4 8" id="KW-0297">G-protein coupled receptor</keyword>
<evidence type="ECO:0000256" key="3">
    <source>
        <dbReference type="ARBA" id="ARBA00022989"/>
    </source>
</evidence>
<feature type="transmembrane region" description="Helical" evidence="9">
    <location>
        <begin position="252"/>
        <end position="272"/>
    </location>
</feature>
<reference evidence="11 12" key="1">
    <citation type="journal article" date="2017" name="Nat. Ecol. Evol.">
        <title>Scallop genome provides insights into evolution of bilaterian karyotype and development.</title>
        <authorList>
            <person name="Wang S."/>
            <person name="Zhang J."/>
            <person name="Jiao W."/>
            <person name="Li J."/>
            <person name="Xun X."/>
            <person name="Sun Y."/>
            <person name="Guo X."/>
            <person name="Huan P."/>
            <person name="Dong B."/>
            <person name="Zhang L."/>
            <person name="Hu X."/>
            <person name="Sun X."/>
            <person name="Wang J."/>
            <person name="Zhao C."/>
            <person name="Wang Y."/>
            <person name="Wang D."/>
            <person name="Huang X."/>
            <person name="Wang R."/>
            <person name="Lv J."/>
            <person name="Li Y."/>
            <person name="Zhang Z."/>
            <person name="Liu B."/>
            <person name="Lu W."/>
            <person name="Hui Y."/>
            <person name="Liang J."/>
            <person name="Zhou Z."/>
            <person name="Hou R."/>
            <person name="Li X."/>
            <person name="Liu Y."/>
            <person name="Li H."/>
            <person name="Ning X."/>
            <person name="Lin Y."/>
            <person name="Zhao L."/>
            <person name="Xing Q."/>
            <person name="Dou J."/>
            <person name="Li Y."/>
            <person name="Mao J."/>
            <person name="Guo H."/>
            <person name="Dou H."/>
            <person name="Li T."/>
            <person name="Mu C."/>
            <person name="Jiang W."/>
            <person name="Fu Q."/>
            <person name="Fu X."/>
            <person name="Miao Y."/>
            <person name="Liu J."/>
            <person name="Yu Q."/>
            <person name="Li R."/>
            <person name="Liao H."/>
            <person name="Li X."/>
            <person name="Kong Y."/>
            <person name="Jiang Z."/>
            <person name="Chourrout D."/>
            <person name="Li R."/>
            <person name="Bao Z."/>
        </authorList>
    </citation>
    <scope>NUCLEOTIDE SEQUENCE [LARGE SCALE GENOMIC DNA]</scope>
    <source>
        <strain evidence="11 12">PY_sf001</strain>
    </source>
</reference>
<dbReference type="PRINTS" id="PR00237">
    <property type="entry name" value="GPCRRHODOPSN"/>
</dbReference>
<keyword evidence="6 8" id="KW-0675">Receptor</keyword>
<feature type="transmembrane region" description="Helical" evidence="9">
    <location>
        <begin position="336"/>
        <end position="356"/>
    </location>
</feature>
<feature type="transmembrane region" description="Helical" evidence="9">
    <location>
        <begin position="155"/>
        <end position="173"/>
    </location>
</feature>
<organism evidence="11 12">
    <name type="scientific">Mizuhopecten yessoensis</name>
    <name type="common">Japanese scallop</name>
    <name type="synonym">Patinopecten yessoensis</name>
    <dbReference type="NCBI Taxonomy" id="6573"/>
    <lineage>
        <taxon>Eukaryota</taxon>
        <taxon>Metazoa</taxon>
        <taxon>Spiralia</taxon>
        <taxon>Lophotrochozoa</taxon>
        <taxon>Mollusca</taxon>
        <taxon>Bivalvia</taxon>
        <taxon>Autobranchia</taxon>
        <taxon>Pteriomorphia</taxon>
        <taxon>Pectinida</taxon>
        <taxon>Pectinoidea</taxon>
        <taxon>Pectinidae</taxon>
        <taxon>Mizuhopecten</taxon>
    </lineage>
</organism>
<proteinExistence type="inferred from homology"/>
<evidence type="ECO:0000256" key="7">
    <source>
        <dbReference type="ARBA" id="ARBA00023224"/>
    </source>
</evidence>
<evidence type="ECO:0000259" key="10">
    <source>
        <dbReference type="PROSITE" id="PS50262"/>
    </source>
</evidence>
<evidence type="ECO:0000313" key="12">
    <source>
        <dbReference type="Proteomes" id="UP000242188"/>
    </source>
</evidence>
<dbReference type="Pfam" id="PF00001">
    <property type="entry name" value="7tm_1"/>
    <property type="match status" value="1"/>
</dbReference>
<dbReference type="InterPro" id="IPR017452">
    <property type="entry name" value="GPCR_Rhodpsn_7TM"/>
</dbReference>
<dbReference type="GO" id="GO:0004930">
    <property type="term" value="F:G protein-coupled receptor activity"/>
    <property type="evidence" value="ECO:0007669"/>
    <property type="project" value="UniProtKB-KW"/>
</dbReference>
<dbReference type="EMBL" id="NEDP02005320">
    <property type="protein sequence ID" value="OWF42098.1"/>
    <property type="molecule type" value="Genomic_DNA"/>
</dbReference>
<keyword evidence="5 9" id="KW-0472">Membrane</keyword>
<dbReference type="Proteomes" id="UP000242188">
    <property type="component" value="Unassembled WGS sequence"/>
</dbReference>
<dbReference type="SUPFAM" id="SSF81321">
    <property type="entry name" value="Family A G protein-coupled receptor-like"/>
    <property type="match status" value="1"/>
</dbReference>
<evidence type="ECO:0000256" key="8">
    <source>
        <dbReference type="RuleBase" id="RU000688"/>
    </source>
</evidence>
<dbReference type="OrthoDB" id="9990906at2759"/>
<keyword evidence="7 8" id="KW-0807">Transducer</keyword>
<feature type="transmembrane region" description="Helical" evidence="9">
    <location>
        <begin position="70"/>
        <end position="93"/>
    </location>
</feature>
<name>A0A210Q044_MIZYE</name>
<evidence type="ECO:0000313" key="11">
    <source>
        <dbReference type="EMBL" id="OWF42098.1"/>
    </source>
</evidence>
<dbReference type="PROSITE" id="PS00237">
    <property type="entry name" value="G_PROTEIN_RECEP_F1_1"/>
    <property type="match status" value="1"/>
</dbReference>
<evidence type="ECO:0000256" key="1">
    <source>
        <dbReference type="ARBA" id="ARBA00004141"/>
    </source>
</evidence>
<keyword evidence="3 9" id="KW-1133">Transmembrane helix</keyword>
<comment type="subcellular location">
    <subcellularLocation>
        <location evidence="1">Membrane</location>
        <topology evidence="1">Multi-pass membrane protein</topology>
    </subcellularLocation>
</comment>
<feature type="transmembrane region" description="Helical" evidence="9">
    <location>
        <begin position="207"/>
        <end position="227"/>
    </location>
</feature>
<gene>
    <name evidence="11" type="ORF">KP79_PYT24616</name>
</gene>
<protein>
    <submittedName>
        <fullName evidence="11">Kappa-type opioid receptor</fullName>
    </submittedName>
</protein>
<dbReference type="PANTHER" id="PTHR24243">
    <property type="entry name" value="G-PROTEIN COUPLED RECEPTOR"/>
    <property type="match status" value="1"/>
</dbReference>
<sequence>MEHQTVSFDNQTVGIFNTTKWNSTAAPDQSDHYEPSILELYVSPTIAALGLVGNSLLFIVLMQLSKDSSFYLYLAVLALSDSVALLLGGIIRWLNTIGLVKLSSSLAQSYCSPIFVCVVIAGQFASWTIVAVSFDRYIAVCHPFKVAKYCTKKRAIIILTCTFLAICVINSPMLCFEWYDDNSCVFTKITLDFCLKYLNNVDPPVHAHVPILFVLVLNTLMIHRLIIAAKQRDTLSNFLESNCVKDSTRRTALLLLAITSIFVLTFLPLIGITTYLQITNKDMVAFSESHPLALHMIDVGKSSGINCPIFFVIVNFGDESIRNTINHLSLRKYSKFILNSFLFGGINIDVVVPVVIRT</sequence>
<dbReference type="PANTHER" id="PTHR24243:SF230">
    <property type="entry name" value="G-PROTEIN COUPLED RECEPTORS FAMILY 1 PROFILE DOMAIN-CONTAINING PROTEIN"/>
    <property type="match status" value="1"/>
</dbReference>
<dbReference type="Gene3D" id="1.20.1070.10">
    <property type="entry name" value="Rhodopsin 7-helix transmembrane proteins"/>
    <property type="match status" value="1"/>
</dbReference>
<keyword evidence="12" id="KW-1185">Reference proteome</keyword>